<dbReference type="PROSITE" id="PS00871">
    <property type="entry name" value="CLPAB_2"/>
    <property type="match status" value="1"/>
</dbReference>
<dbReference type="CDD" id="cd00009">
    <property type="entry name" value="AAA"/>
    <property type="match status" value="1"/>
</dbReference>
<reference evidence="15 16" key="1">
    <citation type="submission" date="2019-08" db="EMBL/GenBank/DDBJ databases">
        <authorList>
            <person name="Ye J."/>
        </authorList>
    </citation>
    <scope>NUCLEOTIDE SEQUENCE [LARGE SCALE GENOMIC DNA]</scope>
    <source>
        <strain evidence="15 16">TK008</strain>
    </source>
</reference>
<evidence type="ECO:0000256" key="3">
    <source>
        <dbReference type="ARBA" id="ARBA00017574"/>
    </source>
</evidence>
<evidence type="ECO:0000256" key="9">
    <source>
        <dbReference type="ARBA" id="ARBA00025613"/>
    </source>
</evidence>
<dbReference type="PANTHER" id="PTHR11638">
    <property type="entry name" value="ATP-DEPENDENT CLP PROTEASE"/>
    <property type="match status" value="1"/>
</dbReference>
<evidence type="ECO:0000256" key="1">
    <source>
        <dbReference type="ARBA" id="ARBA00004496"/>
    </source>
</evidence>
<evidence type="ECO:0000259" key="14">
    <source>
        <dbReference type="PROSITE" id="PS51903"/>
    </source>
</evidence>
<dbReference type="OrthoDB" id="9803641at2"/>
<dbReference type="FunFam" id="3.40.50.300:FF:000010">
    <property type="entry name" value="Chaperone clpB 1, putative"/>
    <property type="match status" value="1"/>
</dbReference>
<protein>
    <recommendedName>
        <fullName evidence="3 13">Chaperone protein ClpB</fullName>
    </recommendedName>
</protein>
<dbReference type="InterPro" id="IPR017730">
    <property type="entry name" value="Chaperonin_ClpB"/>
</dbReference>
<dbReference type="GO" id="GO:0034605">
    <property type="term" value="P:cellular response to heat"/>
    <property type="evidence" value="ECO:0007669"/>
    <property type="project" value="TreeGrafter"/>
</dbReference>
<evidence type="ECO:0000313" key="16">
    <source>
        <dbReference type="Proteomes" id="UP000321562"/>
    </source>
</evidence>
<keyword evidence="8 12" id="KW-0143">Chaperone</keyword>
<name>A0A5C6S008_9RHOB</name>
<dbReference type="InterPro" id="IPR001270">
    <property type="entry name" value="ClpA/B"/>
</dbReference>
<dbReference type="SMART" id="SM00382">
    <property type="entry name" value="AAA"/>
    <property type="match status" value="2"/>
</dbReference>
<evidence type="ECO:0000256" key="4">
    <source>
        <dbReference type="ARBA" id="ARBA00022737"/>
    </source>
</evidence>
<organism evidence="15 16">
    <name type="scientific">Paracoccus aurantiacus</name>
    <dbReference type="NCBI Taxonomy" id="2599412"/>
    <lineage>
        <taxon>Bacteria</taxon>
        <taxon>Pseudomonadati</taxon>
        <taxon>Pseudomonadota</taxon>
        <taxon>Alphaproteobacteria</taxon>
        <taxon>Rhodobacterales</taxon>
        <taxon>Paracoccaceae</taxon>
        <taxon>Paracoccus</taxon>
    </lineage>
</organism>
<dbReference type="SUPFAM" id="SSF81923">
    <property type="entry name" value="Double Clp-N motif"/>
    <property type="match status" value="1"/>
</dbReference>
<comment type="subcellular location">
    <subcellularLocation>
        <location evidence="1 13">Cytoplasm</location>
    </subcellularLocation>
</comment>
<proteinExistence type="inferred from homology"/>
<evidence type="ECO:0000256" key="12">
    <source>
        <dbReference type="RuleBase" id="RU004432"/>
    </source>
</evidence>
<evidence type="ECO:0000256" key="6">
    <source>
        <dbReference type="ARBA" id="ARBA00022840"/>
    </source>
</evidence>
<dbReference type="FunFam" id="1.10.8.60:FF:000017">
    <property type="entry name" value="ATP-dependent chaperone ClpB"/>
    <property type="match status" value="1"/>
</dbReference>
<dbReference type="GO" id="GO:0005737">
    <property type="term" value="C:cytoplasm"/>
    <property type="evidence" value="ECO:0007669"/>
    <property type="project" value="UniProtKB-SubCell"/>
</dbReference>
<accession>A0A5C6S008</accession>
<dbReference type="Pfam" id="PF02861">
    <property type="entry name" value="Clp_N"/>
    <property type="match status" value="1"/>
</dbReference>
<keyword evidence="4 11" id="KW-0677">Repeat</keyword>
<dbReference type="NCBIfam" id="TIGR03346">
    <property type="entry name" value="chaperone_ClpB"/>
    <property type="match status" value="1"/>
</dbReference>
<dbReference type="InterPro" id="IPR003959">
    <property type="entry name" value="ATPase_AAA_core"/>
</dbReference>
<sequence>MDMEKFTERSRGFMQAAQTIAIREENQRVVPEHLLKALMDDDQGFASNLILKSGGDAKAVRQAADQAVAKLPKVKGGDGQVYVDPSLVRVLDEAQKVAQKAGDSFVPAERLLTALAIVNTNARDSLQAGGVNAQSLNSAINDIRKGRTADSASAEDSYEALAKYARNLTEAAEEGKIDPIIGRDEEIRRAMQVLSRRTKNNPVLIGEPGVGKTAIAEGLALRIVNGDVPESLRNKQLWALDMGALIAGAKYRGEFEERLKAVLKEIENAAGEVILFIDELHTLVGAGKTDGAMDAANLIKPALARGELHCVGATTLDEYRKYIEKDAALARRFQPVMVEEPTVEDTISILRGIKEKYELHHGVRISDAALVAAAELSNRYITDRFLPDKAIDLVDEAASRLRMEVDSKPEELDALDRQILQMQIEAEALKKEDDAASKDRLERLEKELGDLTDRAKAMTARWQAERDKLEGARGLKEQLDRARAELDQAKREGNLARAGELSYGIIPGLEKQLSEAEDSESDGVMVEEAVRPEQIAEVVERWTGIPTSKMLEGEREKLMQMEQILGQRVIGQGEAVTAIARSVRRARAGLSDENRPLGSFLFLGPTGVGKTELTKAMAEYMFDDENAMIRIDMSEYMEKHSVARLIGAPPGYVGYDEGGALTEAVRRRPYSVILFDEVEKAHPDVFNVLLQVLDDGRLTDSQGRKVDFKNTLIVLTSNLGSQALSHLPDDADSTQARQDVMEAVRAHFRPEFLNRLDEMIIFRRLTRENMDGIVKIQLWLLEQRLAQRKITLDLDDKAMSWLANEGYDPVYGARPLKRVIQRALQDPLAEMLLSGEVLDGQTVEVSANEDGLLVGNHVGRAGNKLGAVGEGPKEATIH</sequence>
<keyword evidence="16" id="KW-1185">Reference proteome</keyword>
<dbReference type="InterPro" id="IPR027417">
    <property type="entry name" value="P-loop_NTPase"/>
</dbReference>
<evidence type="ECO:0000256" key="10">
    <source>
        <dbReference type="ARBA" id="ARBA00026057"/>
    </source>
</evidence>
<dbReference type="GO" id="GO:0005524">
    <property type="term" value="F:ATP binding"/>
    <property type="evidence" value="ECO:0007669"/>
    <property type="project" value="UniProtKB-UniRule"/>
</dbReference>
<gene>
    <name evidence="13 15" type="primary">clpB</name>
    <name evidence="15" type="ORF">FQV27_13895</name>
</gene>
<evidence type="ECO:0000256" key="11">
    <source>
        <dbReference type="PROSITE-ProRule" id="PRU01251"/>
    </source>
</evidence>
<dbReference type="InterPro" id="IPR036628">
    <property type="entry name" value="Clp_N_dom_sf"/>
</dbReference>
<evidence type="ECO:0000256" key="8">
    <source>
        <dbReference type="ARBA" id="ARBA00023186"/>
    </source>
</evidence>
<evidence type="ECO:0000256" key="13">
    <source>
        <dbReference type="RuleBase" id="RU362034"/>
    </source>
</evidence>
<dbReference type="PROSITE" id="PS00870">
    <property type="entry name" value="CLPAB_1"/>
    <property type="match status" value="1"/>
</dbReference>
<dbReference type="InterPro" id="IPR028299">
    <property type="entry name" value="ClpA/B_CS2"/>
</dbReference>
<dbReference type="InterPro" id="IPR050130">
    <property type="entry name" value="ClpA_ClpB"/>
</dbReference>
<dbReference type="Pfam" id="PF00004">
    <property type="entry name" value="AAA"/>
    <property type="match status" value="1"/>
</dbReference>
<comment type="similarity">
    <text evidence="2 12">Belongs to the ClpA/ClpB family.</text>
</comment>
<keyword evidence="13" id="KW-0963">Cytoplasm</keyword>
<dbReference type="FunFam" id="3.40.50.300:FF:000120">
    <property type="entry name" value="ATP-dependent chaperone ClpB"/>
    <property type="match status" value="1"/>
</dbReference>
<dbReference type="Gene3D" id="1.10.1780.10">
    <property type="entry name" value="Clp, N-terminal domain"/>
    <property type="match status" value="1"/>
</dbReference>
<dbReference type="PANTHER" id="PTHR11638:SF18">
    <property type="entry name" value="HEAT SHOCK PROTEIN 104"/>
    <property type="match status" value="1"/>
</dbReference>
<dbReference type="SMART" id="SM01086">
    <property type="entry name" value="ClpB_D2-small"/>
    <property type="match status" value="1"/>
</dbReference>
<dbReference type="Pfam" id="PF10431">
    <property type="entry name" value="ClpB_D2-small"/>
    <property type="match status" value="1"/>
</dbReference>
<dbReference type="InterPro" id="IPR003593">
    <property type="entry name" value="AAA+_ATPase"/>
</dbReference>
<dbReference type="SUPFAM" id="SSF52540">
    <property type="entry name" value="P-loop containing nucleoside triphosphate hydrolases"/>
    <property type="match status" value="2"/>
</dbReference>
<dbReference type="GO" id="GO:0016887">
    <property type="term" value="F:ATP hydrolysis activity"/>
    <property type="evidence" value="ECO:0007669"/>
    <property type="project" value="InterPro"/>
</dbReference>
<evidence type="ECO:0000256" key="7">
    <source>
        <dbReference type="ARBA" id="ARBA00023054"/>
    </source>
</evidence>
<evidence type="ECO:0000256" key="2">
    <source>
        <dbReference type="ARBA" id="ARBA00008675"/>
    </source>
</evidence>
<keyword evidence="7 13" id="KW-0175">Coiled coil</keyword>
<dbReference type="PROSITE" id="PS51903">
    <property type="entry name" value="CLP_R"/>
    <property type="match status" value="1"/>
</dbReference>
<dbReference type="FunFam" id="3.40.50.300:FF:000025">
    <property type="entry name" value="ATP-dependent Clp protease subunit"/>
    <property type="match status" value="1"/>
</dbReference>
<dbReference type="Proteomes" id="UP000321562">
    <property type="component" value="Unassembled WGS sequence"/>
</dbReference>
<feature type="coiled-coil region" evidence="13">
    <location>
        <begin position="412"/>
        <end position="499"/>
    </location>
</feature>
<dbReference type="AlphaFoldDB" id="A0A5C6S008"/>
<dbReference type="PRINTS" id="PR00300">
    <property type="entry name" value="CLPPROTEASEA"/>
</dbReference>
<evidence type="ECO:0000256" key="5">
    <source>
        <dbReference type="ARBA" id="ARBA00022741"/>
    </source>
</evidence>
<dbReference type="InterPro" id="IPR041546">
    <property type="entry name" value="ClpA/ClpB_AAA_lid"/>
</dbReference>
<dbReference type="GO" id="GO:0042026">
    <property type="term" value="P:protein refolding"/>
    <property type="evidence" value="ECO:0007669"/>
    <property type="project" value="UniProtKB-UniRule"/>
</dbReference>
<dbReference type="CDD" id="cd19499">
    <property type="entry name" value="RecA-like_ClpB_Hsp104-like"/>
    <property type="match status" value="1"/>
</dbReference>
<comment type="subunit">
    <text evidence="13">Homohexamer; The oligomerization is ATP-dependent.</text>
</comment>
<dbReference type="Gene3D" id="3.40.50.300">
    <property type="entry name" value="P-loop containing nucleotide triphosphate hydrolases"/>
    <property type="match status" value="3"/>
</dbReference>
<dbReference type="InterPro" id="IPR018368">
    <property type="entry name" value="ClpA/B_CS1"/>
</dbReference>
<dbReference type="Gene3D" id="1.10.8.60">
    <property type="match status" value="1"/>
</dbReference>
<dbReference type="InterPro" id="IPR004176">
    <property type="entry name" value="Clp_R_N"/>
</dbReference>
<dbReference type="EMBL" id="VOPL01000006">
    <property type="protein sequence ID" value="TXB67693.1"/>
    <property type="molecule type" value="Genomic_DNA"/>
</dbReference>
<comment type="caution">
    <text evidence="15">The sequence shown here is derived from an EMBL/GenBank/DDBJ whole genome shotgun (WGS) entry which is preliminary data.</text>
</comment>
<dbReference type="Pfam" id="PF17871">
    <property type="entry name" value="AAA_lid_9"/>
    <property type="match status" value="1"/>
</dbReference>
<keyword evidence="5 12" id="KW-0547">Nucleotide-binding</keyword>
<dbReference type="Pfam" id="PF07724">
    <property type="entry name" value="AAA_2"/>
    <property type="match status" value="1"/>
</dbReference>
<comment type="function">
    <text evidence="9">Part of a stress-induced multi-chaperone system, it is involved in the recovery of the cell from heat-induced damage, in cooperation with DnaK, DnaJ and GrpE. Acts before DnaK, in the processing of protein aggregates. Protein binding stimulates the ATPase activity; ATP hydrolysis unfolds the denatured protein aggregates, which probably helps expose new hydrophobic binding sites on the surface of ClpB-bound aggregates, contributing to the solubilization and refolding of denatured protein aggregates by DnaK.</text>
</comment>
<dbReference type="InterPro" id="IPR019489">
    <property type="entry name" value="Clp_ATPase_C"/>
</dbReference>
<dbReference type="RefSeq" id="WP_147099603.1">
    <property type="nucleotide sequence ID" value="NZ_JBHUFH010000001.1"/>
</dbReference>
<keyword evidence="6 12" id="KW-0067">ATP-binding</keyword>
<feature type="domain" description="Clp R" evidence="14">
    <location>
        <begin position="3"/>
        <end position="146"/>
    </location>
</feature>
<comment type="subunit">
    <text evidence="10">Homohexamer. The oligomerization is ATP-dependent.</text>
</comment>
<keyword evidence="13" id="KW-0346">Stress response</keyword>
<evidence type="ECO:0000313" key="15">
    <source>
        <dbReference type="EMBL" id="TXB67693.1"/>
    </source>
</evidence>